<organism evidence="1">
    <name type="scientific">marine sediment metagenome</name>
    <dbReference type="NCBI Taxonomy" id="412755"/>
    <lineage>
        <taxon>unclassified sequences</taxon>
        <taxon>metagenomes</taxon>
        <taxon>ecological metagenomes</taxon>
    </lineage>
</organism>
<protein>
    <submittedName>
        <fullName evidence="1">Uncharacterized protein</fullName>
    </submittedName>
</protein>
<comment type="caution">
    <text evidence="1">The sequence shown here is derived from an EMBL/GenBank/DDBJ whole genome shotgun (WGS) entry which is preliminary data.</text>
</comment>
<dbReference type="AlphaFoldDB" id="A0A0F9FUZ6"/>
<accession>A0A0F9FUZ6</accession>
<name>A0A0F9FUZ6_9ZZZZ</name>
<proteinExistence type="predicted"/>
<sequence>MLRGQNKKDYQKKYMERKRSNNVRPIEIVDPSVRPIPPIVYALTDPIKRRKLEKICQSLKDFNQLGEVGYGVEGPTFDIVGELLEVTG</sequence>
<dbReference type="EMBL" id="LAZR01031007">
    <property type="protein sequence ID" value="KKL54967.1"/>
    <property type="molecule type" value="Genomic_DNA"/>
</dbReference>
<gene>
    <name evidence="1" type="ORF">LCGC14_2260100</name>
</gene>
<reference evidence="1" key="1">
    <citation type="journal article" date="2015" name="Nature">
        <title>Complex archaea that bridge the gap between prokaryotes and eukaryotes.</title>
        <authorList>
            <person name="Spang A."/>
            <person name="Saw J.H."/>
            <person name="Jorgensen S.L."/>
            <person name="Zaremba-Niedzwiedzka K."/>
            <person name="Martijn J."/>
            <person name="Lind A.E."/>
            <person name="van Eijk R."/>
            <person name="Schleper C."/>
            <person name="Guy L."/>
            <person name="Ettema T.J."/>
        </authorList>
    </citation>
    <scope>NUCLEOTIDE SEQUENCE</scope>
</reference>
<evidence type="ECO:0000313" key="1">
    <source>
        <dbReference type="EMBL" id="KKL54967.1"/>
    </source>
</evidence>